<sequence length="128" mass="14851">MLLLIDEAKTQRDVIRHQIQEVRTAVVSNLAKEQTTTETTLDNSLREHIQELSQALTRVKLNKFRRDEQDYKDGTVYSWQKRSRPPARRSRSGLVRTSQIEGKDEKGPVAAQGERWTINYDPGPHDEH</sequence>
<protein>
    <submittedName>
        <fullName evidence="2">Uncharacterized protein</fullName>
    </submittedName>
</protein>
<organism evidence="2 3">
    <name type="scientific">Mugilogobius chulae</name>
    <name type="common">yellowstripe goby</name>
    <dbReference type="NCBI Taxonomy" id="88201"/>
    <lineage>
        <taxon>Eukaryota</taxon>
        <taxon>Metazoa</taxon>
        <taxon>Chordata</taxon>
        <taxon>Craniata</taxon>
        <taxon>Vertebrata</taxon>
        <taxon>Euteleostomi</taxon>
        <taxon>Actinopterygii</taxon>
        <taxon>Neopterygii</taxon>
        <taxon>Teleostei</taxon>
        <taxon>Neoteleostei</taxon>
        <taxon>Acanthomorphata</taxon>
        <taxon>Gobiaria</taxon>
        <taxon>Gobiiformes</taxon>
        <taxon>Gobioidei</taxon>
        <taxon>Gobiidae</taxon>
        <taxon>Gobionellinae</taxon>
        <taxon>Mugilogobius</taxon>
    </lineage>
</organism>
<evidence type="ECO:0000256" key="1">
    <source>
        <dbReference type="SAM" id="MobiDB-lite"/>
    </source>
</evidence>
<evidence type="ECO:0000313" key="2">
    <source>
        <dbReference type="EMBL" id="KAK7910418.1"/>
    </source>
</evidence>
<evidence type="ECO:0000313" key="3">
    <source>
        <dbReference type="Proteomes" id="UP001460270"/>
    </source>
</evidence>
<gene>
    <name evidence="2" type="ORF">WMY93_015102</name>
</gene>
<accession>A0AAW0P152</accession>
<dbReference type="Proteomes" id="UP001460270">
    <property type="component" value="Unassembled WGS sequence"/>
</dbReference>
<comment type="caution">
    <text evidence="2">The sequence shown here is derived from an EMBL/GenBank/DDBJ whole genome shotgun (WGS) entry which is preliminary data.</text>
</comment>
<name>A0AAW0P152_9GOBI</name>
<keyword evidence="3" id="KW-1185">Reference proteome</keyword>
<reference evidence="3" key="1">
    <citation type="submission" date="2024-04" db="EMBL/GenBank/DDBJ databases">
        <title>Salinicola lusitanus LLJ914,a marine bacterium isolated from the Okinawa Trough.</title>
        <authorList>
            <person name="Li J."/>
        </authorList>
    </citation>
    <scope>NUCLEOTIDE SEQUENCE [LARGE SCALE GENOMIC DNA]</scope>
</reference>
<proteinExistence type="predicted"/>
<feature type="compositionally biased region" description="Basic residues" evidence="1">
    <location>
        <begin position="81"/>
        <end position="91"/>
    </location>
</feature>
<dbReference type="EMBL" id="JBBPFD010000010">
    <property type="protein sequence ID" value="KAK7910418.1"/>
    <property type="molecule type" value="Genomic_DNA"/>
</dbReference>
<feature type="region of interest" description="Disordered" evidence="1">
    <location>
        <begin position="76"/>
        <end position="128"/>
    </location>
</feature>
<dbReference type="AlphaFoldDB" id="A0AAW0P152"/>